<dbReference type="EMBL" id="FNFB01000071">
    <property type="protein sequence ID" value="SDM39431.1"/>
    <property type="molecule type" value="Genomic_DNA"/>
</dbReference>
<name>A0A1G9SVJ1_9ACTN</name>
<protein>
    <submittedName>
        <fullName evidence="2">Uncharacterized protein</fullName>
    </submittedName>
</protein>
<keyword evidence="1" id="KW-1133">Transmembrane helix</keyword>
<feature type="transmembrane region" description="Helical" evidence="1">
    <location>
        <begin position="12"/>
        <end position="31"/>
    </location>
</feature>
<proteinExistence type="predicted"/>
<sequence>MARPKLRRYTTAIGIMAAATLCMGCIVIAMARMDGESRTEDLASIAQEIASKIDCRESEPVYNDIYFWDEMYGVNCYQSDGKVEAIRVYRHPSSVAAVLQDWQPLISPSRPLVTGANWFVIGPRKDVEMISDAMQDALEVTVQVPPPPPPLAPDQKSATTCLRFAAGSLNDRALNPNQYKQMLPYLETKYPGYRNAVDSSMSPEQVAELKKIATYEESRIEAYLSKFGSKIKKFCTAHLAN</sequence>
<dbReference type="Proteomes" id="UP000198683">
    <property type="component" value="Unassembled WGS sequence"/>
</dbReference>
<keyword evidence="1" id="KW-0812">Transmembrane</keyword>
<reference evidence="2 3" key="1">
    <citation type="submission" date="2016-10" db="EMBL/GenBank/DDBJ databases">
        <authorList>
            <person name="de Groot N.N."/>
        </authorList>
    </citation>
    <scope>NUCLEOTIDE SEQUENCE [LARGE SCALE GENOMIC DNA]</scope>
    <source>
        <strain evidence="2 3">CGMCC 4.5681</strain>
    </source>
</reference>
<evidence type="ECO:0000313" key="2">
    <source>
        <dbReference type="EMBL" id="SDM39431.1"/>
    </source>
</evidence>
<dbReference type="AlphaFoldDB" id="A0A1G9SVJ1"/>
<dbReference type="OrthoDB" id="5020598at2"/>
<evidence type="ECO:0000313" key="3">
    <source>
        <dbReference type="Proteomes" id="UP000198683"/>
    </source>
</evidence>
<evidence type="ECO:0000256" key="1">
    <source>
        <dbReference type="SAM" id="Phobius"/>
    </source>
</evidence>
<dbReference type="RefSeq" id="WP_143022457.1">
    <property type="nucleotide sequence ID" value="NZ_FNFB01000071.1"/>
</dbReference>
<organism evidence="2 3">
    <name type="scientific">Nonomuraea maritima</name>
    <dbReference type="NCBI Taxonomy" id="683260"/>
    <lineage>
        <taxon>Bacteria</taxon>
        <taxon>Bacillati</taxon>
        <taxon>Actinomycetota</taxon>
        <taxon>Actinomycetes</taxon>
        <taxon>Streptosporangiales</taxon>
        <taxon>Streptosporangiaceae</taxon>
        <taxon>Nonomuraea</taxon>
    </lineage>
</organism>
<keyword evidence="3" id="KW-1185">Reference proteome</keyword>
<gene>
    <name evidence="2" type="ORF">SAMN05421874_1712</name>
</gene>
<accession>A0A1G9SVJ1</accession>
<keyword evidence="1" id="KW-0472">Membrane</keyword>